<evidence type="ECO:0000256" key="11">
    <source>
        <dbReference type="ARBA" id="ARBA00025736"/>
    </source>
</evidence>
<dbReference type="PROSITE" id="PS00237">
    <property type="entry name" value="G_PROTEIN_RECEP_F1_1"/>
    <property type="match status" value="1"/>
</dbReference>
<evidence type="ECO:0000313" key="16">
    <source>
        <dbReference type="EMBL" id="KAG7314180.1"/>
    </source>
</evidence>
<feature type="transmembrane region" description="Helical" evidence="14">
    <location>
        <begin position="77"/>
        <end position="106"/>
    </location>
</feature>
<accession>A0A9D3S8F5</accession>
<keyword evidence="9" id="KW-0325">Glycoprotein</keyword>
<feature type="transmembrane region" description="Helical" evidence="14">
    <location>
        <begin position="531"/>
        <end position="549"/>
    </location>
</feature>
<feature type="compositionally biased region" description="Low complexity" evidence="13">
    <location>
        <begin position="395"/>
        <end position="411"/>
    </location>
</feature>
<dbReference type="InterPro" id="IPR003981">
    <property type="entry name" value="Leukotriene_B4_rcpt"/>
</dbReference>
<sequence>MSKIHQRYKSTNQHENTNRLKWKNGHSYLERRLQEQIFLILIMAFTLTPGLNSSLVISDPTSSSPSTTSASNILTSLGGTIAGALILSVACVLGIPGNLFVIWSVVARTQRPSVTSTLILNLACADGMLMLLTPFFIIYLVNRSWIFGQDMCKVLYYFCCANMYASIFLITLMSLHRLVAVVWPQRLAVFSARKTILRTLLAIWIMALALAGPVLEFRKTETKINNSIVCDCIHPSSGYAAMQYSMETVLGFLLPYSLILVSYVRVLLRIRRTRFQRRIRSEKLILSIVITFAVFWLPYHVVNMLQVSEGLVKNPKIHDIRTMMRPFAAAVAFVSSCINPILYTCVGKHYMRRAGLAFMGRLFDATGRDWASRKSNNQQREVGENEALREKESESTTSANVTNTTVNVKATRVQNGEQAGKETRPHPDADIQKGRGFSLTGCCCSSQSNQSKLSILIFKQPIHMANVTVSHLPHHSNSTFSSAAPSTPPPPSTQAGIVILVLAFLLGFPGNLFVVWSVLCRVHHRSVTCLLVLNLAIADALVLLSAPFFLRLLAGGKGWEFGNGMCKTVHYLCCVNMYVSIYLICLMSLDRWLAVIRPFLSQRLRKKRTLYIVMLVIWIMAFLMALPMPFYRSNLQKNNTTICMPYHWDSVSHEVFQYLMETLLGFLIPFTFIVVCYTSVICRLRSAMFRGRVKGSLLILLIITAFACFWLPYHIINILQVIGLLQGRSHYYSVAHSARSKVTAFAFFSSSVNPLLYVFAGSSHIRRAGLGFMAKLFEGTYSDHSSTSGRRSTIHTSSSGLTRNAVRNGGVARNKSCVEEEPAKWAESNAREELKTLNTML</sequence>
<feature type="transmembrane region" description="Helical" evidence="14">
    <location>
        <begin position="495"/>
        <end position="519"/>
    </location>
</feature>
<proteinExistence type="inferred from homology"/>
<feature type="transmembrane region" description="Helical" evidence="14">
    <location>
        <begin position="154"/>
        <end position="175"/>
    </location>
</feature>
<dbReference type="GO" id="GO:0004974">
    <property type="term" value="F:leukotriene receptor activity"/>
    <property type="evidence" value="ECO:0007669"/>
    <property type="project" value="InterPro"/>
</dbReference>
<dbReference type="GO" id="GO:0006954">
    <property type="term" value="P:inflammatory response"/>
    <property type="evidence" value="ECO:0007669"/>
    <property type="project" value="TreeGrafter"/>
</dbReference>
<keyword evidence="3" id="KW-0597">Phosphoprotein</keyword>
<feature type="transmembrane region" description="Helical" evidence="14">
    <location>
        <begin position="118"/>
        <end position="142"/>
    </location>
</feature>
<dbReference type="Pfam" id="PF00001">
    <property type="entry name" value="7tm_1"/>
    <property type="match status" value="2"/>
</dbReference>
<feature type="transmembrane region" description="Helical" evidence="14">
    <location>
        <begin position="37"/>
        <end position="57"/>
    </location>
</feature>
<evidence type="ECO:0000256" key="5">
    <source>
        <dbReference type="ARBA" id="ARBA00022989"/>
    </source>
</evidence>
<evidence type="ECO:0000313" key="17">
    <source>
        <dbReference type="Proteomes" id="UP000824219"/>
    </source>
</evidence>
<dbReference type="PANTHER" id="PTHR24225:SF72">
    <property type="entry name" value="G-PROTEIN COUPLED RECEPTORS FAMILY 1 PROFILE DOMAIN-CONTAINING PROTEIN-RELATED"/>
    <property type="match status" value="1"/>
</dbReference>
<dbReference type="Gene3D" id="1.20.1070.10">
    <property type="entry name" value="Rhodopsin 7-helix transmembrane proteins"/>
    <property type="match status" value="2"/>
</dbReference>
<organism evidence="16 17">
    <name type="scientific">Hemibagrus wyckioides</name>
    <dbReference type="NCBI Taxonomy" id="337641"/>
    <lineage>
        <taxon>Eukaryota</taxon>
        <taxon>Metazoa</taxon>
        <taxon>Chordata</taxon>
        <taxon>Craniata</taxon>
        <taxon>Vertebrata</taxon>
        <taxon>Euteleostomi</taxon>
        <taxon>Actinopterygii</taxon>
        <taxon>Neopterygii</taxon>
        <taxon>Teleostei</taxon>
        <taxon>Ostariophysi</taxon>
        <taxon>Siluriformes</taxon>
        <taxon>Bagridae</taxon>
        <taxon>Hemibagrus</taxon>
    </lineage>
</organism>
<dbReference type="InterPro" id="IPR017452">
    <property type="entry name" value="GPCR_Rhodpsn_7TM"/>
</dbReference>
<dbReference type="InterPro" id="IPR000826">
    <property type="entry name" value="Formyl_rcpt-rel"/>
</dbReference>
<feature type="compositionally biased region" description="Polar residues" evidence="13">
    <location>
        <begin position="783"/>
        <end position="802"/>
    </location>
</feature>
<dbReference type="GO" id="GO:0007204">
    <property type="term" value="P:positive regulation of cytosolic calcium ion concentration"/>
    <property type="evidence" value="ECO:0007669"/>
    <property type="project" value="TreeGrafter"/>
</dbReference>
<feature type="region of interest" description="Disordered" evidence="13">
    <location>
        <begin position="373"/>
        <end position="431"/>
    </location>
</feature>
<dbReference type="GO" id="GO:0005886">
    <property type="term" value="C:plasma membrane"/>
    <property type="evidence" value="ECO:0007669"/>
    <property type="project" value="UniProtKB-SubCell"/>
</dbReference>
<evidence type="ECO:0000256" key="4">
    <source>
        <dbReference type="ARBA" id="ARBA00022692"/>
    </source>
</evidence>
<evidence type="ECO:0000259" key="15">
    <source>
        <dbReference type="PROSITE" id="PS50262"/>
    </source>
</evidence>
<name>A0A9D3S8F5_9TELE</name>
<evidence type="ECO:0000256" key="14">
    <source>
        <dbReference type="SAM" id="Phobius"/>
    </source>
</evidence>
<keyword evidence="10 12" id="KW-0807">Transducer</keyword>
<evidence type="ECO:0000256" key="7">
    <source>
        <dbReference type="ARBA" id="ARBA00023136"/>
    </source>
</evidence>
<dbReference type="OrthoDB" id="5959154at2759"/>
<keyword evidence="6 12" id="KW-0297">G-protein coupled receptor</keyword>
<feature type="transmembrane region" description="Helical" evidence="14">
    <location>
        <begin position="663"/>
        <end position="684"/>
    </location>
</feature>
<comment type="caution">
    <text evidence="16">The sequence shown here is derived from an EMBL/GenBank/DDBJ whole genome shotgun (WGS) entry which is preliminary data.</text>
</comment>
<feature type="transmembrane region" description="Helical" evidence="14">
    <location>
        <begin position="249"/>
        <end position="268"/>
    </location>
</feature>
<dbReference type="GO" id="GO:0007200">
    <property type="term" value="P:phospholipase C-activating G protein-coupled receptor signaling pathway"/>
    <property type="evidence" value="ECO:0007669"/>
    <property type="project" value="TreeGrafter"/>
</dbReference>
<keyword evidence="17" id="KW-1185">Reference proteome</keyword>
<feature type="transmembrane region" description="Helical" evidence="14">
    <location>
        <begin position="742"/>
        <end position="760"/>
    </location>
</feature>
<feature type="domain" description="G-protein coupled receptors family 1 profile" evidence="15">
    <location>
        <begin position="97"/>
        <end position="343"/>
    </location>
</feature>
<feature type="region of interest" description="Disordered" evidence="13">
    <location>
        <begin position="783"/>
        <end position="805"/>
    </location>
</feature>
<keyword evidence="7 14" id="KW-0472">Membrane</keyword>
<evidence type="ECO:0000256" key="2">
    <source>
        <dbReference type="ARBA" id="ARBA00022475"/>
    </source>
</evidence>
<protein>
    <recommendedName>
        <fullName evidence="15">G-protein coupled receptors family 1 profile domain-containing protein</fullName>
    </recommendedName>
</protein>
<reference evidence="16 17" key="1">
    <citation type="submission" date="2021-06" db="EMBL/GenBank/DDBJ databases">
        <title>Chromosome-level genome assembly of the red-tail catfish (Hemibagrus wyckioides).</title>
        <authorList>
            <person name="Shao F."/>
        </authorList>
    </citation>
    <scope>NUCLEOTIDE SEQUENCE [LARGE SCALE GENOMIC DNA]</scope>
    <source>
        <strain evidence="16">EC202008001</strain>
        <tissue evidence="16">Blood</tissue>
    </source>
</reference>
<dbReference type="PRINTS" id="PR00237">
    <property type="entry name" value="GPCRRHODOPSN"/>
</dbReference>
<evidence type="ECO:0000256" key="8">
    <source>
        <dbReference type="ARBA" id="ARBA00023170"/>
    </source>
</evidence>
<dbReference type="EMBL" id="JAHKSW010000029">
    <property type="protein sequence ID" value="KAG7314180.1"/>
    <property type="molecule type" value="Genomic_DNA"/>
</dbReference>
<keyword evidence="8 12" id="KW-0675">Receptor</keyword>
<feature type="compositionally biased region" description="Basic and acidic residues" evidence="13">
    <location>
        <begin position="419"/>
        <end position="431"/>
    </location>
</feature>
<dbReference type="InterPro" id="IPR000276">
    <property type="entry name" value="GPCR_Rhodpsn"/>
</dbReference>
<keyword evidence="5 14" id="KW-1133">Transmembrane helix</keyword>
<comment type="similarity">
    <text evidence="11">Belongs to the chemokine-like receptor (CMKLR) family.</text>
</comment>
<feature type="transmembrane region" description="Helical" evidence="14">
    <location>
        <begin position="569"/>
        <end position="589"/>
    </location>
</feature>
<evidence type="ECO:0000256" key="13">
    <source>
        <dbReference type="SAM" id="MobiDB-lite"/>
    </source>
</evidence>
<evidence type="ECO:0000256" key="3">
    <source>
        <dbReference type="ARBA" id="ARBA00022553"/>
    </source>
</evidence>
<feature type="transmembrane region" description="Helical" evidence="14">
    <location>
        <begin position="196"/>
        <end position="215"/>
    </location>
</feature>
<feature type="transmembrane region" description="Helical" evidence="14">
    <location>
        <begin position="284"/>
        <end position="302"/>
    </location>
</feature>
<dbReference type="PANTHER" id="PTHR24225">
    <property type="entry name" value="CHEMOTACTIC RECEPTOR"/>
    <property type="match status" value="1"/>
</dbReference>
<dbReference type="Proteomes" id="UP000824219">
    <property type="component" value="Linkage Group LG29"/>
</dbReference>
<evidence type="ECO:0000256" key="6">
    <source>
        <dbReference type="ARBA" id="ARBA00023040"/>
    </source>
</evidence>
<evidence type="ECO:0000256" key="1">
    <source>
        <dbReference type="ARBA" id="ARBA00004651"/>
    </source>
</evidence>
<dbReference type="AlphaFoldDB" id="A0A9D3S8F5"/>
<evidence type="ECO:0000256" key="9">
    <source>
        <dbReference type="ARBA" id="ARBA00023180"/>
    </source>
</evidence>
<feature type="domain" description="G-protein coupled receptors family 1 profile" evidence="15">
    <location>
        <begin position="510"/>
        <end position="757"/>
    </location>
</feature>
<evidence type="ECO:0000256" key="10">
    <source>
        <dbReference type="ARBA" id="ARBA00023224"/>
    </source>
</evidence>
<gene>
    <name evidence="16" type="ORF">KOW79_022676</name>
</gene>
<keyword evidence="2" id="KW-1003">Cell membrane</keyword>
<comment type="subcellular location">
    <subcellularLocation>
        <location evidence="1">Cell membrane</location>
        <topology evidence="1">Multi-pass membrane protein</topology>
    </subcellularLocation>
</comment>
<dbReference type="PROSITE" id="PS50262">
    <property type="entry name" value="G_PROTEIN_RECEP_F1_2"/>
    <property type="match status" value="2"/>
</dbReference>
<feature type="compositionally biased region" description="Basic and acidic residues" evidence="13">
    <location>
        <begin position="381"/>
        <end position="394"/>
    </location>
</feature>
<evidence type="ECO:0000256" key="12">
    <source>
        <dbReference type="RuleBase" id="RU000688"/>
    </source>
</evidence>
<dbReference type="PRINTS" id="PR01476">
    <property type="entry name" value="LTBRECEPTOR"/>
</dbReference>
<dbReference type="SUPFAM" id="SSF81321">
    <property type="entry name" value="Family A G protein-coupled receptor-like"/>
    <property type="match status" value="2"/>
</dbReference>
<feature type="transmembrane region" description="Helical" evidence="14">
    <location>
        <begin position="696"/>
        <end position="722"/>
    </location>
</feature>
<comment type="similarity">
    <text evidence="12">Belongs to the G-protein coupled receptor 1 family.</text>
</comment>
<dbReference type="FunFam" id="1.20.1070.10:FF:000109">
    <property type="entry name" value="Leukotriene B4 receptor"/>
    <property type="match status" value="2"/>
</dbReference>
<dbReference type="GO" id="GO:0004875">
    <property type="term" value="F:complement receptor activity"/>
    <property type="evidence" value="ECO:0007669"/>
    <property type="project" value="TreeGrafter"/>
</dbReference>
<feature type="transmembrane region" description="Helical" evidence="14">
    <location>
        <begin position="610"/>
        <end position="631"/>
    </location>
</feature>
<keyword evidence="4 12" id="KW-0812">Transmembrane</keyword>